<keyword evidence="1" id="KW-0560">Oxidoreductase</keyword>
<dbReference type="GO" id="GO:0051287">
    <property type="term" value="F:NAD binding"/>
    <property type="evidence" value="ECO:0007669"/>
    <property type="project" value="InterPro"/>
</dbReference>
<keyword evidence="2" id="KW-0520">NAD</keyword>
<dbReference type="InterPro" id="IPR050223">
    <property type="entry name" value="D-isomer_2-hydroxyacid_DH"/>
</dbReference>
<dbReference type="PRINTS" id="PR00411">
    <property type="entry name" value="PNDRDTASEI"/>
</dbReference>
<protein>
    <submittedName>
        <fullName evidence="4">Hydroxyacid dehydrogenase</fullName>
    </submittedName>
</protein>
<dbReference type="Gene3D" id="3.40.50.720">
    <property type="entry name" value="NAD(P)-binding Rossmann-like Domain"/>
    <property type="match status" value="2"/>
</dbReference>
<dbReference type="GO" id="GO:0016618">
    <property type="term" value="F:hydroxypyruvate reductase [NAD(P)H] activity"/>
    <property type="evidence" value="ECO:0007669"/>
    <property type="project" value="TreeGrafter"/>
</dbReference>
<dbReference type="SUPFAM" id="SSF52283">
    <property type="entry name" value="Formate/glycerate dehydrogenase catalytic domain-like"/>
    <property type="match status" value="1"/>
</dbReference>
<feature type="domain" description="D-isomer specific 2-hydroxyacid dehydrogenase NAD-binding" evidence="3">
    <location>
        <begin position="99"/>
        <end position="291"/>
    </location>
</feature>
<dbReference type="InterPro" id="IPR029753">
    <property type="entry name" value="D-isomer_DH_CS"/>
</dbReference>
<evidence type="ECO:0000256" key="1">
    <source>
        <dbReference type="ARBA" id="ARBA00023002"/>
    </source>
</evidence>
<dbReference type="PANTHER" id="PTHR10996">
    <property type="entry name" value="2-HYDROXYACID DEHYDROGENASE-RELATED"/>
    <property type="match status" value="1"/>
</dbReference>
<evidence type="ECO:0000256" key="2">
    <source>
        <dbReference type="ARBA" id="ARBA00023027"/>
    </source>
</evidence>
<dbReference type="InterPro" id="IPR006140">
    <property type="entry name" value="D-isomer_DH_NAD-bd"/>
</dbReference>
<evidence type="ECO:0000259" key="3">
    <source>
        <dbReference type="Pfam" id="PF02826"/>
    </source>
</evidence>
<evidence type="ECO:0000313" key="4">
    <source>
        <dbReference type="EMBL" id="MCA9758857.1"/>
    </source>
</evidence>
<dbReference type="SUPFAM" id="SSF51735">
    <property type="entry name" value="NAD(P)-binding Rossmann-fold domains"/>
    <property type="match status" value="1"/>
</dbReference>
<comment type="caution">
    <text evidence="4">The sequence shown here is derived from an EMBL/GenBank/DDBJ whole genome shotgun (WGS) entry which is preliminary data.</text>
</comment>
<dbReference type="EMBL" id="JAGQHS010000222">
    <property type="protein sequence ID" value="MCA9758857.1"/>
    <property type="molecule type" value="Genomic_DNA"/>
</dbReference>
<dbReference type="Pfam" id="PF02826">
    <property type="entry name" value="2-Hacid_dh_C"/>
    <property type="match status" value="1"/>
</dbReference>
<reference evidence="4" key="1">
    <citation type="submission" date="2020-04" db="EMBL/GenBank/DDBJ databases">
        <authorList>
            <person name="Zhang T."/>
        </authorList>
    </citation>
    <scope>NUCLEOTIDE SEQUENCE</scope>
    <source>
        <strain evidence="4">HKST-UBA02</strain>
    </source>
</reference>
<dbReference type="InterPro" id="IPR036291">
    <property type="entry name" value="NAD(P)-bd_dom_sf"/>
</dbReference>
<dbReference type="Proteomes" id="UP000739538">
    <property type="component" value="Unassembled WGS sequence"/>
</dbReference>
<name>A0A956SFJ4_UNCEI</name>
<sequence length="328" mass="35919">MKVFLPRPPGDEFLRTLRERLDPRVELSVGPEIPEQAEFDWLVEGVPTEEQLTASPRLLGVVVPWAGVSPRTLELVRRYPKLRLHNLHHNAPATAELALALLFAVARRVVPIDRALRAGDWVGRNDTDRNFLLAGRTAVILGFGAIGRRLGEVCAALGMSVTAVSRSASLEMGRPNDANGIELWSSSSLHELLPQAQVLFVTVPLTDETRGLIGPTEIDLLPRDAILVNVARGPIVDEDALFSALESGRIAGAGLDVWYRYPREEDDRSCHSPSNRPFHLLDNVVMSPHRGGDTTETETLRATALAELLAFAARGDDLPNQVDTSLGY</sequence>
<gene>
    <name evidence="4" type="ORF">KDA27_23890</name>
</gene>
<dbReference type="GO" id="GO:0005829">
    <property type="term" value="C:cytosol"/>
    <property type="evidence" value="ECO:0007669"/>
    <property type="project" value="TreeGrafter"/>
</dbReference>
<accession>A0A956SFJ4</accession>
<dbReference type="GO" id="GO:0030267">
    <property type="term" value="F:glyoxylate reductase (NADPH) activity"/>
    <property type="evidence" value="ECO:0007669"/>
    <property type="project" value="TreeGrafter"/>
</dbReference>
<reference evidence="4" key="2">
    <citation type="journal article" date="2021" name="Microbiome">
        <title>Successional dynamics and alternative stable states in a saline activated sludge microbial community over 9 years.</title>
        <authorList>
            <person name="Wang Y."/>
            <person name="Ye J."/>
            <person name="Ju F."/>
            <person name="Liu L."/>
            <person name="Boyd J.A."/>
            <person name="Deng Y."/>
            <person name="Parks D.H."/>
            <person name="Jiang X."/>
            <person name="Yin X."/>
            <person name="Woodcroft B.J."/>
            <person name="Tyson G.W."/>
            <person name="Hugenholtz P."/>
            <person name="Polz M.F."/>
            <person name="Zhang T."/>
        </authorList>
    </citation>
    <scope>NUCLEOTIDE SEQUENCE</scope>
    <source>
        <strain evidence="4">HKST-UBA02</strain>
    </source>
</reference>
<dbReference type="PANTHER" id="PTHR10996:SF178">
    <property type="entry name" value="2-HYDROXYACID DEHYDROGENASE YGL185C-RELATED"/>
    <property type="match status" value="1"/>
</dbReference>
<dbReference type="PROSITE" id="PS00671">
    <property type="entry name" value="D_2_HYDROXYACID_DH_3"/>
    <property type="match status" value="1"/>
</dbReference>
<dbReference type="AlphaFoldDB" id="A0A956SFJ4"/>
<proteinExistence type="predicted"/>
<organism evidence="4 5">
    <name type="scientific">Eiseniibacteriota bacterium</name>
    <dbReference type="NCBI Taxonomy" id="2212470"/>
    <lineage>
        <taxon>Bacteria</taxon>
        <taxon>Candidatus Eiseniibacteriota</taxon>
    </lineage>
</organism>
<evidence type="ECO:0000313" key="5">
    <source>
        <dbReference type="Proteomes" id="UP000739538"/>
    </source>
</evidence>